<keyword evidence="2" id="KW-1185">Reference proteome</keyword>
<evidence type="ECO:0008006" key="3">
    <source>
        <dbReference type="Google" id="ProtNLM"/>
    </source>
</evidence>
<gene>
    <name evidence="1" type="ORF">EV656_11333</name>
</gene>
<dbReference type="OrthoDB" id="5418945at2"/>
<name>A0A4R2NIK7_RHOAD</name>
<comment type="caution">
    <text evidence="1">The sequence shown here is derived from an EMBL/GenBank/DDBJ whole genome shotgun (WGS) entry which is preliminary data.</text>
</comment>
<dbReference type="AlphaFoldDB" id="A0A4R2NIK7"/>
<accession>A0A4R2NIK7</accession>
<organism evidence="1 2">
    <name type="scientific">Rhodovulum adriaticum</name>
    <name type="common">Rhodopseudomonas adriatica</name>
    <dbReference type="NCBI Taxonomy" id="35804"/>
    <lineage>
        <taxon>Bacteria</taxon>
        <taxon>Pseudomonadati</taxon>
        <taxon>Pseudomonadota</taxon>
        <taxon>Alphaproteobacteria</taxon>
        <taxon>Rhodobacterales</taxon>
        <taxon>Paracoccaceae</taxon>
        <taxon>Rhodovulum</taxon>
    </lineage>
</organism>
<sequence length="362" mass="39179">MNRTLLGLILLAVVAAVAVGVSMLDLSTLTRNVTTRDPVSVSIYYGGEKSALLRNEKVQRILEGRYKITLQATKAGSVEMVTTLPVTGRDCLWPSNMVAVELARDSGRTVLGDETIFNSPIVFYAWSDVADALIEAGAVRAREDGFLAADVQAMGRLIEAGTRWKEDLGLNIYGPFKVFSTHPAKSNSGNIWSGLLATVFNSGQTPTQDSLPAVLPRVTAYFDAMGHMEASSGDIFENFLKQGMGARPIIVGYENQMVEFLAENAQYADLIRSKIRVLYPEPTIFASHPLISLTPACGRLAEALIDPELQAIAWADHGFRTGLIGVENDPADIGVARLPETVALVVPMPSAKVMEEIIEAVR</sequence>
<protein>
    <recommendedName>
        <fullName evidence="3">Extracellular solute-binding protein</fullName>
    </recommendedName>
</protein>
<dbReference type="EMBL" id="SLXL01000013">
    <property type="protein sequence ID" value="TCP21112.1"/>
    <property type="molecule type" value="Genomic_DNA"/>
</dbReference>
<evidence type="ECO:0000313" key="2">
    <source>
        <dbReference type="Proteomes" id="UP000295733"/>
    </source>
</evidence>
<dbReference type="RefSeq" id="WP_132605182.1">
    <property type="nucleotide sequence ID" value="NZ_NRRP01000010.1"/>
</dbReference>
<evidence type="ECO:0000313" key="1">
    <source>
        <dbReference type="EMBL" id="TCP21112.1"/>
    </source>
</evidence>
<dbReference type="Proteomes" id="UP000295733">
    <property type="component" value="Unassembled WGS sequence"/>
</dbReference>
<reference evidence="1 2" key="1">
    <citation type="submission" date="2019-03" db="EMBL/GenBank/DDBJ databases">
        <title>Genomic Encyclopedia of Type Strains, Phase IV (KMG-IV): sequencing the most valuable type-strain genomes for metagenomic binning, comparative biology and taxonomic classification.</title>
        <authorList>
            <person name="Goeker M."/>
        </authorList>
    </citation>
    <scope>NUCLEOTIDE SEQUENCE [LARGE SCALE GENOMIC DNA]</scope>
    <source>
        <strain evidence="1 2">DSM 2781</strain>
    </source>
</reference>
<proteinExistence type="predicted"/>